<dbReference type="EMBL" id="AWFH01000001">
    <property type="protein sequence ID" value="KCZ65006.1"/>
    <property type="molecule type" value="Genomic_DNA"/>
</dbReference>
<dbReference type="EMBL" id="DMBR01000186">
    <property type="protein sequence ID" value="HAE94114.1"/>
    <property type="molecule type" value="Genomic_DNA"/>
</dbReference>
<evidence type="ECO:0000313" key="3">
    <source>
        <dbReference type="EMBL" id="HAE94114.1"/>
    </source>
</evidence>
<feature type="region of interest" description="Disordered" evidence="1">
    <location>
        <begin position="160"/>
        <end position="189"/>
    </location>
</feature>
<dbReference type="AlphaFoldDB" id="A0A059EBD3"/>
<accession>A0A059EBD3</accession>
<evidence type="ECO:0000313" key="8">
    <source>
        <dbReference type="Proteomes" id="UP000263957"/>
    </source>
</evidence>
<evidence type="ECO:0000256" key="2">
    <source>
        <dbReference type="SAM" id="SignalP"/>
    </source>
</evidence>
<dbReference type="Gene3D" id="1.10.238.10">
    <property type="entry name" value="EF-hand"/>
    <property type="match status" value="1"/>
</dbReference>
<keyword evidence="6" id="KW-1185">Reference proteome</keyword>
<evidence type="ECO:0000313" key="7">
    <source>
        <dbReference type="Proteomes" id="UP000259173"/>
    </source>
</evidence>
<dbReference type="InterPro" id="IPR011992">
    <property type="entry name" value="EF-hand-dom_pair"/>
</dbReference>
<dbReference type="EMBL" id="DOGS01000016">
    <property type="protein sequence ID" value="HBQ47366.1"/>
    <property type="molecule type" value="Genomic_DNA"/>
</dbReference>
<organism evidence="5 6">
    <name type="scientific">Hyphomonas atlantica</name>
    <dbReference type="NCBI Taxonomy" id="1280948"/>
    <lineage>
        <taxon>Bacteria</taxon>
        <taxon>Pseudomonadati</taxon>
        <taxon>Pseudomonadota</taxon>
        <taxon>Alphaproteobacteria</taxon>
        <taxon>Hyphomonadales</taxon>
        <taxon>Hyphomonadaceae</taxon>
        <taxon>Hyphomonas</taxon>
    </lineage>
</organism>
<dbReference type="STRING" id="1280948.HY36_01130"/>
<reference evidence="7 8" key="2">
    <citation type="journal article" date="2018" name="Nat. Biotechnol.">
        <title>A standardized bacterial taxonomy based on genome phylogeny substantially revises the tree of life.</title>
        <authorList>
            <person name="Parks D.H."/>
            <person name="Chuvochina M."/>
            <person name="Waite D.W."/>
            <person name="Rinke C."/>
            <person name="Skarshewski A."/>
            <person name="Chaumeil P.A."/>
            <person name="Hugenholtz P."/>
        </authorList>
    </citation>
    <scope>NUCLEOTIDE SEQUENCE [LARGE SCALE GENOMIC DNA]</scope>
    <source>
        <strain evidence="4">UBA10378</strain>
        <strain evidence="3">UBA8557</strain>
    </source>
</reference>
<dbReference type="Proteomes" id="UP000259173">
    <property type="component" value="Unassembled WGS sequence"/>
</dbReference>
<evidence type="ECO:0000313" key="4">
    <source>
        <dbReference type="EMBL" id="HBQ47366.1"/>
    </source>
</evidence>
<comment type="caution">
    <text evidence="5">The sequence shown here is derived from an EMBL/GenBank/DDBJ whole genome shotgun (WGS) entry which is preliminary data.</text>
</comment>
<reference evidence="5 6" key="1">
    <citation type="journal article" date="2014" name="Antonie Van Leeuwenhoek">
        <title>Hyphomonas beringensis sp. nov. and Hyphomonas chukchiensis sp. nov., isolated from surface seawater of the Bering Sea and Chukchi Sea.</title>
        <authorList>
            <person name="Li C."/>
            <person name="Lai Q."/>
            <person name="Li G."/>
            <person name="Dong C."/>
            <person name="Wang J."/>
            <person name="Liao Y."/>
            <person name="Shao Z."/>
        </authorList>
    </citation>
    <scope>NUCLEOTIDE SEQUENCE [LARGE SCALE GENOMIC DNA]</scope>
    <source>
        <strain evidence="5 6">22II1-22F38</strain>
    </source>
</reference>
<dbReference type="PATRIC" id="fig|1280948.3.peg.217"/>
<sequence>MELSMRNLIFALSAAAVCALVAPTAAGAGDDDLDELVRLPGQAYPGPSKRKAPPNAHAPDRLVSGGGLIVSFDTDLDGEVTQDELAAGISAAFAEADTNEDGYLSPLEQLTWAESQPIRDDTLGNPARFDPNLDRQASFEEFKTVLTRFAADFASESGSINIADLKAPKPERQDKPRFARTETDRPPRN</sequence>
<gene>
    <name evidence="3" type="ORF">DCG65_06110</name>
    <name evidence="4" type="ORF">DD728_00530</name>
    <name evidence="5" type="ORF">HY36_01130</name>
</gene>
<protein>
    <recommendedName>
        <fullName evidence="9">EF-hand domain-containing protein</fullName>
    </recommendedName>
</protein>
<evidence type="ECO:0008006" key="9">
    <source>
        <dbReference type="Google" id="ProtNLM"/>
    </source>
</evidence>
<name>A0A059EBD3_9PROT</name>
<evidence type="ECO:0000256" key="1">
    <source>
        <dbReference type="SAM" id="MobiDB-lite"/>
    </source>
</evidence>
<dbReference type="SUPFAM" id="SSF47473">
    <property type="entry name" value="EF-hand"/>
    <property type="match status" value="1"/>
</dbReference>
<dbReference type="Proteomes" id="UP000263957">
    <property type="component" value="Unassembled WGS sequence"/>
</dbReference>
<feature type="compositionally biased region" description="Basic and acidic residues" evidence="1">
    <location>
        <begin position="166"/>
        <end position="189"/>
    </location>
</feature>
<evidence type="ECO:0000313" key="6">
    <source>
        <dbReference type="Proteomes" id="UP000024547"/>
    </source>
</evidence>
<dbReference type="Proteomes" id="UP000024547">
    <property type="component" value="Unassembled WGS sequence"/>
</dbReference>
<feature type="chain" id="PRO_5044537709" description="EF-hand domain-containing protein" evidence="2">
    <location>
        <begin position="29"/>
        <end position="189"/>
    </location>
</feature>
<keyword evidence="2" id="KW-0732">Signal</keyword>
<proteinExistence type="predicted"/>
<evidence type="ECO:0000313" key="5">
    <source>
        <dbReference type="EMBL" id="KCZ65006.1"/>
    </source>
</evidence>
<feature type="signal peptide" evidence="2">
    <location>
        <begin position="1"/>
        <end position="28"/>
    </location>
</feature>